<dbReference type="Pfam" id="PF13392">
    <property type="entry name" value="HNH_3"/>
    <property type="match status" value="1"/>
</dbReference>
<evidence type="ECO:0000259" key="1">
    <source>
        <dbReference type="Pfam" id="PF07463"/>
    </source>
</evidence>
<name>A0A8S5LYX1_9CAUD</name>
<keyword evidence="3" id="KW-0255">Endonuclease</keyword>
<evidence type="ECO:0000259" key="2">
    <source>
        <dbReference type="Pfam" id="PF13392"/>
    </source>
</evidence>
<feature type="domain" description="NUMOD4" evidence="1">
    <location>
        <begin position="24"/>
        <end position="55"/>
    </location>
</feature>
<reference evidence="3" key="1">
    <citation type="journal article" date="2021" name="Proc. Natl. Acad. Sci. U.S.A.">
        <title>A Catalog of Tens of Thousands of Viruses from Human Metagenomes Reveals Hidden Associations with Chronic Diseases.</title>
        <authorList>
            <person name="Tisza M.J."/>
            <person name="Buck C.B."/>
        </authorList>
    </citation>
    <scope>NUCLEOTIDE SEQUENCE</scope>
    <source>
        <strain evidence="3">CtMeu2</strain>
    </source>
</reference>
<feature type="domain" description="HNH nuclease" evidence="2">
    <location>
        <begin position="63"/>
        <end position="106"/>
    </location>
</feature>
<dbReference type="GO" id="GO:0016788">
    <property type="term" value="F:hydrolase activity, acting on ester bonds"/>
    <property type="evidence" value="ECO:0007669"/>
    <property type="project" value="InterPro"/>
</dbReference>
<dbReference type="EMBL" id="BK014778">
    <property type="protein sequence ID" value="DAD75253.1"/>
    <property type="molecule type" value="Genomic_DNA"/>
</dbReference>
<protein>
    <submittedName>
        <fullName evidence="3">Homing endonuclease</fullName>
    </submittedName>
</protein>
<dbReference type="InterPro" id="IPR044925">
    <property type="entry name" value="His-Me_finger_sf"/>
</dbReference>
<keyword evidence="3" id="KW-0378">Hydrolase</keyword>
<dbReference type="Gene3D" id="3.90.75.20">
    <property type="match status" value="1"/>
</dbReference>
<dbReference type="SUPFAM" id="SSF54060">
    <property type="entry name" value="His-Me finger endonucleases"/>
    <property type="match status" value="1"/>
</dbReference>
<proteinExistence type="predicted"/>
<evidence type="ECO:0000313" key="3">
    <source>
        <dbReference type="EMBL" id="DAD75253.1"/>
    </source>
</evidence>
<dbReference type="GO" id="GO:0004519">
    <property type="term" value="F:endonuclease activity"/>
    <property type="evidence" value="ECO:0007669"/>
    <property type="project" value="UniProtKB-KW"/>
</dbReference>
<dbReference type="Pfam" id="PF07463">
    <property type="entry name" value="NUMOD4"/>
    <property type="match status" value="1"/>
</dbReference>
<accession>A0A8S5LYX1</accession>
<dbReference type="InterPro" id="IPR003615">
    <property type="entry name" value="HNH_nuc"/>
</dbReference>
<keyword evidence="3" id="KW-0540">Nuclease</keyword>
<organism evidence="3">
    <name type="scientific">Siphoviridae sp. ctMeu2</name>
    <dbReference type="NCBI Taxonomy" id="2826262"/>
    <lineage>
        <taxon>Viruses</taxon>
        <taxon>Duplodnaviria</taxon>
        <taxon>Heunggongvirae</taxon>
        <taxon>Uroviricota</taxon>
        <taxon>Caudoviricetes</taxon>
    </lineage>
</organism>
<sequence length="127" mass="14546">MGSPSTADLAPTEAFKDSIVDDIEVSDLGRIRRISTGQILTPCLRANGYVQVTLWDRGIRRTKYVQKLVWEAFNGPLEPLQRVAHLNGDLTDNRLSNLFLESHSDSMKRAWDAKRRTWETIYQGVLW</sequence>
<dbReference type="InterPro" id="IPR010902">
    <property type="entry name" value="NUMOD4"/>
</dbReference>